<evidence type="ECO:0000313" key="2">
    <source>
        <dbReference type="Proteomes" id="UP000295063"/>
    </source>
</evidence>
<dbReference type="EMBL" id="SLUI01000001">
    <property type="protein sequence ID" value="TCL40304.1"/>
    <property type="molecule type" value="Genomic_DNA"/>
</dbReference>
<protein>
    <submittedName>
        <fullName evidence="1">Uncharacterized protein</fullName>
    </submittedName>
</protein>
<dbReference type="Proteomes" id="UP000295063">
    <property type="component" value="Unassembled WGS sequence"/>
</dbReference>
<dbReference type="OrthoDB" id="1687713at2"/>
<name>A0A4R1Q5A9_9FIRM</name>
<accession>A0A4R1Q5A9</accession>
<dbReference type="RefSeq" id="WP_132075031.1">
    <property type="nucleotide sequence ID" value="NZ_SLUI01000001.1"/>
</dbReference>
<reference evidence="1 2" key="1">
    <citation type="submission" date="2019-03" db="EMBL/GenBank/DDBJ databases">
        <title>Genomic Encyclopedia of Type Strains, Phase IV (KMG-IV): sequencing the most valuable type-strain genomes for metagenomic binning, comparative biology and taxonomic classification.</title>
        <authorList>
            <person name="Goeker M."/>
        </authorList>
    </citation>
    <scope>NUCLEOTIDE SEQUENCE [LARGE SCALE GENOMIC DNA]</scope>
    <source>
        <strain evidence="1 2">DSM 15969</strain>
    </source>
</reference>
<gene>
    <name evidence="1" type="ORF">EV210_101505</name>
</gene>
<comment type="caution">
    <text evidence="1">The sequence shown here is derived from an EMBL/GenBank/DDBJ whole genome shotgun (WGS) entry which is preliminary data.</text>
</comment>
<proteinExistence type="predicted"/>
<organism evidence="1 2">
    <name type="scientific">Anaerospora hongkongensis</name>
    <dbReference type="NCBI Taxonomy" id="244830"/>
    <lineage>
        <taxon>Bacteria</taxon>
        <taxon>Bacillati</taxon>
        <taxon>Bacillota</taxon>
        <taxon>Negativicutes</taxon>
        <taxon>Selenomonadales</taxon>
        <taxon>Sporomusaceae</taxon>
        <taxon>Anaerospora</taxon>
    </lineage>
</organism>
<dbReference type="AlphaFoldDB" id="A0A4R1Q5A9"/>
<keyword evidence="2" id="KW-1185">Reference proteome</keyword>
<evidence type="ECO:0000313" key="1">
    <source>
        <dbReference type="EMBL" id="TCL40304.1"/>
    </source>
</evidence>
<sequence length="64" mass="6913">MPTYRVFVNKQATGNFVTGTKADDAYMNAASSISLSEEDDIQLLEVKPTAADDQSIASVTEQDL</sequence>